<dbReference type="EMBL" id="QJKJ01004829">
    <property type="protein sequence ID" value="RDX92606.1"/>
    <property type="molecule type" value="Genomic_DNA"/>
</dbReference>
<accession>A0A371GQ42</accession>
<dbReference type="Proteomes" id="UP000257109">
    <property type="component" value="Unassembled WGS sequence"/>
</dbReference>
<reference evidence="1" key="1">
    <citation type="submission" date="2018-05" db="EMBL/GenBank/DDBJ databases">
        <title>Draft genome of Mucuna pruriens seed.</title>
        <authorList>
            <person name="Nnadi N.E."/>
            <person name="Vos R."/>
            <person name="Hasami M.H."/>
            <person name="Devisetty U.K."/>
            <person name="Aguiy J.C."/>
        </authorList>
    </citation>
    <scope>NUCLEOTIDE SEQUENCE [LARGE SCALE GENOMIC DNA]</scope>
    <source>
        <strain evidence="1">JCA_2017</strain>
    </source>
</reference>
<name>A0A371GQ42_MUCPR</name>
<keyword evidence="2" id="KW-1185">Reference proteome</keyword>
<sequence>MRILIKAFTNQKVVQKIIVSVSKKFEVQISTIEECCDFKLHAQEQRISMRSDEVVESIFPTKHNERHFESPQYFNNNKREK</sequence>
<proteinExistence type="predicted"/>
<dbReference type="AlphaFoldDB" id="A0A371GQ42"/>
<gene>
    <name evidence="1" type="ORF">CR513_25235</name>
</gene>
<protein>
    <submittedName>
        <fullName evidence="1">Uncharacterized protein</fullName>
    </submittedName>
</protein>
<dbReference type="STRING" id="157652.A0A371GQ42"/>
<comment type="caution">
    <text evidence="1">The sequence shown here is derived from an EMBL/GenBank/DDBJ whole genome shotgun (WGS) entry which is preliminary data.</text>
</comment>
<organism evidence="1 2">
    <name type="scientific">Mucuna pruriens</name>
    <name type="common">Velvet bean</name>
    <name type="synonym">Dolichos pruriens</name>
    <dbReference type="NCBI Taxonomy" id="157652"/>
    <lineage>
        <taxon>Eukaryota</taxon>
        <taxon>Viridiplantae</taxon>
        <taxon>Streptophyta</taxon>
        <taxon>Embryophyta</taxon>
        <taxon>Tracheophyta</taxon>
        <taxon>Spermatophyta</taxon>
        <taxon>Magnoliopsida</taxon>
        <taxon>eudicotyledons</taxon>
        <taxon>Gunneridae</taxon>
        <taxon>Pentapetalae</taxon>
        <taxon>rosids</taxon>
        <taxon>fabids</taxon>
        <taxon>Fabales</taxon>
        <taxon>Fabaceae</taxon>
        <taxon>Papilionoideae</taxon>
        <taxon>50 kb inversion clade</taxon>
        <taxon>NPAAA clade</taxon>
        <taxon>indigoferoid/millettioid clade</taxon>
        <taxon>Phaseoleae</taxon>
        <taxon>Mucuna</taxon>
    </lineage>
</organism>
<evidence type="ECO:0000313" key="1">
    <source>
        <dbReference type="EMBL" id="RDX92606.1"/>
    </source>
</evidence>
<feature type="non-terminal residue" evidence="1">
    <location>
        <position position="1"/>
    </location>
</feature>
<evidence type="ECO:0000313" key="2">
    <source>
        <dbReference type="Proteomes" id="UP000257109"/>
    </source>
</evidence>